<dbReference type="OrthoDB" id="5420152at2"/>
<evidence type="ECO:0000313" key="2">
    <source>
        <dbReference type="Proteomes" id="UP000306575"/>
    </source>
</evidence>
<dbReference type="AlphaFoldDB" id="A0A4U7MSU0"/>
<dbReference type="EMBL" id="SULI01000039">
    <property type="protein sequence ID" value="TKZ15757.1"/>
    <property type="molecule type" value="Genomic_DNA"/>
</dbReference>
<sequence length="206" mass="23114">MKTPRLWERCTRRAAKSLLRRHCRVSLSRSTLVRPNITKKSVLGSNAHKFGTWRLAFLAGLLLLPHAAASEAAVDNLCIYQGYTDTVLARYSPDRSGVFSLSFVHSVSLTPVVDVYEIRPTGIHQVAEIFEAHGAGLPSFAGDVGETGWRFENGKFVVDMDREFQRIQLRIQREYLNTLHIAEQKIILADFDANSIGLQICGKWGD</sequence>
<name>A0A4U7MSU0_9RHOB</name>
<dbReference type="Proteomes" id="UP000306575">
    <property type="component" value="Unassembled WGS sequence"/>
</dbReference>
<gene>
    <name evidence="1" type="ORF">FAP39_16895</name>
</gene>
<comment type="caution">
    <text evidence="1">The sequence shown here is derived from an EMBL/GenBank/DDBJ whole genome shotgun (WGS) entry which is preliminary data.</text>
</comment>
<keyword evidence="2" id="KW-1185">Reference proteome</keyword>
<proteinExistence type="predicted"/>
<organism evidence="1 2">
    <name type="scientific">Shimia litoralis</name>
    <dbReference type="NCBI Taxonomy" id="420403"/>
    <lineage>
        <taxon>Bacteria</taxon>
        <taxon>Pseudomonadati</taxon>
        <taxon>Pseudomonadota</taxon>
        <taxon>Alphaproteobacteria</taxon>
        <taxon>Rhodobacterales</taxon>
        <taxon>Roseobacteraceae</taxon>
    </lineage>
</organism>
<reference evidence="1 2" key="1">
    <citation type="submission" date="2019-04" db="EMBL/GenBank/DDBJ databases">
        <title>Genome sequence of Pelagicola litoralis CL-ES2.</title>
        <authorList>
            <person name="Cao J."/>
        </authorList>
    </citation>
    <scope>NUCLEOTIDE SEQUENCE [LARGE SCALE GENOMIC DNA]</scope>
    <source>
        <strain evidence="1 2">CL-ES2</strain>
    </source>
</reference>
<dbReference type="InterPro" id="IPR015001">
    <property type="entry name" value="DUF1850"/>
</dbReference>
<evidence type="ECO:0000313" key="1">
    <source>
        <dbReference type="EMBL" id="TKZ15757.1"/>
    </source>
</evidence>
<accession>A0A4U7MSU0</accession>
<dbReference type="Pfam" id="PF08905">
    <property type="entry name" value="DUF1850"/>
    <property type="match status" value="1"/>
</dbReference>
<protein>
    <submittedName>
        <fullName evidence="1">DUF1850 domain-containing protein</fullName>
    </submittedName>
</protein>